<dbReference type="Pfam" id="PF23213">
    <property type="entry name" value="DUF7065"/>
    <property type="match status" value="1"/>
</dbReference>
<evidence type="ECO:0000259" key="3">
    <source>
        <dbReference type="Pfam" id="PF23213"/>
    </source>
</evidence>
<dbReference type="Pfam" id="PF23212">
    <property type="entry name" value="DUF7064"/>
    <property type="match status" value="1"/>
</dbReference>
<feature type="region of interest" description="Disordered" evidence="1">
    <location>
        <begin position="28"/>
        <end position="47"/>
    </location>
</feature>
<evidence type="ECO:0000256" key="1">
    <source>
        <dbReference type="SAM" id="MobiDB-lite"/>
    </source>
</evidence>
<evidence type="ECO:0000259" key="2">
    <source>
        <dbReference type="Pfam" id="PF23212"/>
    </source>
</evidence>
<protein>
    <recommendedName>
        <fullName evidence="5">AttH domain-containing protein</fullName>
    </recommendedName>
</protein>
<dbReference type="InterPro" id="IPR055493">
    <property type="entry name" value="DUF7065"/>
</dbReference>
<evidence type="ECO:0008006" key="5">
    <source>
        <dbReference type="Google" id="ProtNLM"/>
    </source>
</evidence>
<gene>
    <name evidence="4" type="ORF">S01H1_17123</name>
</gene>
<organism evidence="4">
    <name type="scientific">marine sediment metagenome</name>
    <dbReference type="NCBI Taxonomy" id="412755"/>
    <lineage>
        <taxon>unclassified sequences</taxon>
        <taxon>metagenomes</taxon>
        <taxon>ecological metagenomes</taxon>
    </lineage>
</organism>
<feature type="non-terminal residue" evidence="4">
    <location>
        <position position="1"/>
    </location>
</feature>
<name>X0S257_9ZZZZ</name>
<feature type="domain" description="DUF7065" evidence="3">
    <location>
        <begin position="45"/>
        <end position="86"/>
    </location>
</feature>
<proteinExistence type="predicted"/>
<comment type="caution">
    <text evidence="4">The sequence shown here is derived from an EMBL/GenBank/DDBJ whole genome shotgun (WGS) entry which is preliminary data.</text>
</comment>
<feature type="compositionally biased region" description="Basic and acidic residues" evidence="1">
    <location>
        <begin position="36"/>
        <end position="47"/>
    </location>
</feature>
<reference evidence="4" key="1">
    <citation type="journal article" date="2014" name="Front. Microbiol.">
        <title>High frequency of phylogenetically diverse reductive dehalogenase-homologous genes in deep subseafloor sedimentary metagenomes.</title>
        <authorList>
            <person name="Kawai M."/>
            <person name="Futagami T."/>
            <person name="Toyoda A."/>
            <person name="Takaki Y."/>
            <person name="Nishi S."/>
            <person name="Hori S."/>
            <person name="Arai W."/>
            <person name="Tsubouchi T."/>
            <person name="Morono Y."/>
            <person name="Uchiyama I."/>
            <person name="Ito T."/>
            <person name="Fujiyama A."/>
            <person name="Inagaki F."/>
            <person name="Takami H."/>
        </authorList>
    </citation>
    <scope>NUCLEOTIDE SEQUENCE</scope>
    <source>
        <strain evidence="4">Expedition CK06-06</strain>
    </source>
</reference>
<dbReference type="AlphaFoldDB" id="X0S257"/>
<accession>X0S257</accession>
<dbReference type="EMBL" id="BARS01009060">
    <property type="protein sequence ID" value="GAF69336.1"/>
    <property type="molecule type" value="Genomic_DNA"/>
</dbReference>
<evidence type="ECO:0000313" key="4">
    <source>
        <dbReference type="EMBL" id="GAF69336.1"/>
    </source>
</evidence>
<dbReference type="SUPFAM" id="SSF159245">
    <property type="entry name" value="AttH-like"/>
    <property type="match status" value="1"/>
</dbReference>
<feature type="domain" description="DUF7064" evidence="2">
    <location>
        <begin position="87"/>
        <end position="211"/>
    </location>
</feature>
<dbReference type="InterPro" id="IPR055492">
    <property type="entry name" value="DUF7064"/>
</dbReference>
<sequence>PREMADPKRAFVESPKKRVHLDLLHEAAGPLYGKNDPGEQGDRPPEEQFGKAHYEQHMHVKGTLAIGDTTYAIDGFGLRDHSWGPRYWQAIQQYDWLTMNFGPDFHAMVSLIRWDEERERRWGVVIRGEEIDLITDVEIDADYEENTLYHSAVRAKVKTAKGEELEIEGKVQSFIPLRNRRAGHVTHIGEGMTEWRCGDRVGYGLSELLRQVE</sequence>